<dbReference type="InterPro" id="IPR017938">
    <property type="entry name" value="Riboflavin_synthase-like_b-brl"/>
</dbReference>
<dbReference type="PANTHER" id="PTHR30157:SF0">
    <property type="entry name" value="NADPH-DEPENDENT FERRIC-CHELATE REDUCTASE"/>
    <property type="match status" value="1"/>
</dbReference>
<dbReference type="AlphaFoldDB" id="A0A6M6JND6"/>
<dbReference type="Gene3D" id="2.40.30.10">
    <property type="entry name" value="Translation factors"/>
    <property type="match status" value="1"/>
</dbReference>
<dbReference type="SUPFAM" id="SSF63380">
    <property type="entry name" value="Riboflavin synthase domain-like"/>
    <property type="match status" value="1"/>
</dbReference>
<dbReference type="EMBL" id="CP053564">
    <property type="protein sequence ID" value="QJY49574.1"/>
    <property type="molecule type" value="Genomic_DNA"/>
</dbReference>
<organism evidence="2 3">
    <name type="scientific">Pseudonocardia broussonetiae</name>
    <dbReference type="NCBI Taxonomy" id="2736640"/>
    <lineage>
        <taxon>Bacteria</taxon>
        <taxon>Bacillati</taxon>
        <taxon>Actinomycetota</taxon>
        <taxon>Actinomycetes</taxon>
        <taxon>Pseudonocardiales</taxon>
        <taxon>Pseudonocardiaceae</taxon>
        <taxon>Pseudonocardia</taxon>
    </lineage>
</organism>
<dbReference type="InterPro" id="IPR039261">
    <property type="entry name" value="FNR_nucleotide-bd"/>
</dbReference>
<dbReference type="RefSeq" id="WP_172165630.1">
    <property type="nucleotide sequence ID" value="NZ_CP053564.1"/>
</dbReference>
<sequence>MTGAFDASPNALFETRVAAVGRVSRGFVRLTLHGPQLAHFVAHGPDQRIKLLVPQDGYPAAFAPRAEPVPEREWRATWRDLPDDGRPVLRSYTPSAVRAPEREVDVDVFVHARPGPASRWAAAARVGERLLLSGPDVRRGRPGHGVQWQPGDADSVLIVADEAALPALRGILAALGPGVGGTALVEVDDPADADGLTAPPGVAVTRLPRGGLLPAAEAWTRAHGAAAAAHGPRFYAWVAAESTRVARVRALLVEAGVAAGRVSAQGYWNDRPRPT</sequence>
<name>A0A6M6JND6_9PSEU</name>
<accession>A0A6M6JND6</accession>
<evidence type="ECO:0000313" key="3">
    <source>
        <dbReference type="Proteomes" id="UP000505377"/>
    </source>
</evidence>
<keyword evidence="3" id="KW-1185">Reference proteome</keyword>
<dbReference type="Pfam" id="PF04954">
    <property type="entry name" value="SIP"/>
    <property type="match status" value="1"/>
</dbReference>
<dbReference type="CDD" id="cd06193">
    <property type="entry name" value="siderophore_interacting"/>
    <property type="match status" value="1"/>
</dbReference>
<dbReference type="Proteomes" id="UP000505377">
    <property type="component" value="Chromosome"/>
</dbReference>
<dbReference type="KEGG" id="pbro:HOP40_30605"/>
<reference evidence="2 3" key="1">
    <citation type="submission" date="2020-05" db="EMBL/GenBank/DDBJ databases">
        <authorList>
            <person name="Mo P."/>
        </authorList>
    </citation>
    <scope>NUCLEOTIDE SEQUENCE [LARGE SCALE GENOMIC DNA]</scope>
    <source>
        <strain evidence="2 3">Gen01</strain>
    </source>
</reference>
<dbReference type="InterPro" id="IPR007037">
    <property type="entry name" value="SIP_rossman_dom"/>
</dbReference>
<dbReference type="PANTHER" id="PTHR30157">
    <property type="entry name" value="FERRIC REDUCTASE, NADPH-DEPENDENT"/>
    <property type="match status" value="1"/>
</dbReference>
<evidence type="ECO:0000259" key="1">
    <source>
        <dbReference type="PROSITE" id="PS51384"/>
    </source>
</evidence>
<dbReference type="InterPro" id="IPR013113">
    <property type="entry name" value="SIP_FAD-bd"/>
</dbReference>
<gene>
    <name evidence="2" type="ORF">HOP40_30605</name>
</gene>
<dbReference type="Pfam" id="PF08021">
    <property type="entry name" value="FAD_binding_9"/>
    <property type="match status" value="1"/>
</dbReference>
<protein>
    <submittedName>
        <fullName evidence="2">Siderophore-interacting protein</fullName>
    </submittedName>
</protein>
<evidence type="ECO:0000313" key="2">
    <source>
        <dbReference type="EMBL" id="QJY49574.1"/>
    </source>
</evidence>
<dbReference type="GO" id="GO:0016491">
    <property type="term" value="F:oxidoreductase activity"/>
    <property type="evidence" value="ECO:0007669"/>
    <property type="project" value="InterPro"/>
</dbReference>
<dbReference type="InterPro" id="IPR017927">
    <property type="entry name" value="FAD-bd_FR_type"/>
</dbReference>
<proteinExistence type="predicted"/>
<dbReference type="Gene3D" id="3.40.50.80">
    <property type="entry name" value="Nucleotide-binding domain of ferredoxin-NADP reductase (FNR) module"/>
    <property type="match status" value="1"/>
</dbReference>
<dbReference type="InterPro" id="IPR039374">
    <property type="entry name" value="SIP_fam"/>
</dbReference>
<dbReference type="PROSITE" id="PS51384">
    <property type="entry name" value="FAD_FR"/>
    <property type="match status" value="1"/>
</dbReference>
<feature type="domain" description="FAD-binding FR-type" evidence="1">
    <location>
        <begin position="10"/>
        <end position="142"/>
    </location>
</feature>